<dbReference type="EMBL" id="WNME01000005">
    <property type="protein sequence ID" value="MUB63476.1"/>
    <property type="molecule type" value="Genomic_DNA"/>
</dbReference>
<evidence type="ECO:0000256" key="5">
    <source>
        <dbReference type="ARBA" id="ARBA00022806"/>
    </source>
</evidence>
<keyword evidence="9" id="KW-0234">DNA repair</keyword>
<comment type="caution">
    <text evidence="12">The sequence shown here is derived from an EMBL/GenBank/DDBJ whole genome shotgun (WGS) entry which is preliminary data.</text>
</comment>
<feature type="domain" description="ATP-dependent helicase/deoxyribonuclease subunit B N-terminal" evidence="11">
    <location>
        <begin position="6"/>
        <end position="274"/>
    </location>
</feature>
<name>A0AAW9WFD9_9FIRM</name>
<keyword evidence="7" id="KW-0067">ATP-binding</keyword>
<dbReference type="Gene3D" id="3.40.50.300">
    <property type="entry name" value="P-loop containing nucleotide triphosphate hydrolases"/>
    <property type="match status" value="4"/>
</dbReference>
<feature type="domain" description="PD-(D/E)XK endonuclease-like" evidence="10">
    <location>
        <begin position="792"/>
        <end position="1131"/>
    </location>
</feature>
<accession>A0AAW9WFD9</accession>
<dbReference type="PANTHER" id="PTHR30591:SF1">
    <property type="entry name" value="RECBCD ENZYME SUBUNIT RECC"/>
    <property type="match status" value="1"/>
</dbReference>
<reference evidence="12 13" key="1">
    <citation type="submission" date="2019-09" db="EMBL/GenBank/DDBJ databases">
        <title>Draft genome sequencing of Hungatella hathewayi 123Y-2.</title>
        <authorList>
            <person name="Lv Q."/>
            <person name="Li S."/>
        </authorList>
    </citation>
    <scope>NUCLEOTIDE SEQUENCE [LARGE SCALE GENOMIC DNA]</scope>
    <source>
        <strain evidence="12 13">123Y-2</strain>
    </source>
</reference>
<evidence type="ECO:0000313" key="13">
    <source>
        <dbReference type="Proteomes" id="UP000434223"/>
    </source>
</evidence>
<dbReference type="Pfam" id="PF12705">
    <property type="entry name" value="PDDEXK_1"/>
    <property type="match status" value="1"/>
</dbReference>
<evidence type="ECO:0000256" key="6">
    <source>
        <dbReference type="ARBA" id="ARBA00022839"/>
    </source>
</evidence>
<evidence type="ECO:0000259" key="10">
    <source>
        <dbReference type="Pfam" id="PF12705"/>
    </source>
</evidence>
<dbReference type="InterPro" id="IPR049035">
    <property type="entry name" value="ADDB_N"/>
</dbReference>
<dbReference type="GO" id="GO:0006310">
    <property type="term" value="P:DNA recombination"/>
    <property type="evidence" value="ECO:0007669"/>
    <property type="project" value="TreeGrafter"/>
</dbReference>
<dbReference type="GO" id="GO:0004527">
    <property type="term" value="F:exonuclease activity"/>
    <property type="evidence" value="ECO:0007669"/>
    <property type="project" value="UniProtKB-KW"/>
</dbReference>
<evidence type="ECO:0000256" key="4">
    <source>
        <dbReference type="ARBA" id="ARBA00022801"/>
    </source>
</evidence>
<protein>
    <submittedName>
        <fullName evidence="12">ATP-dependent helicase</fullName>
    </submittedName>
</protein>
<keyword evidence="3" id="KW-0227">DNA damage</keyword>
<dbReference type="AlphaFoldDB" id="A0AAW9WFD9"/>
<evidence type="ECO:0000256" key="9">
    <source>
        <dbReference type="ARBA" id="ARBA00023204"/>
    </source>
</evidence>
<evidence type="ECO:0000256" key="3">
    <source>
        <dbReference type="ARBA" id="ARBA00022763"/>
    </source>
</evidence>
<dbReference type="InterPro" id="IPR027417">
    <property type="entry name" value="P-loop_NTPase"/>
</dbReference>
<dbReference type="Gene3D" id="3.90.320.10">
    <property type="match status" value="1"/>
</dbReference>
<dbReference type="GO" id="GO:0003677">
    <property type="term" value="F:DNA binding"/>
    <property type="evidence" value="ECO:0007669"/>
    <property type="project" value="UniProtKB-KW"/>
</dbReference>
<keyword evidence="8" id="KW-0238">DNA-binding</keyword>
<gene>
    <name evidence="12" type="ORF">GNE07_10420</name>
</gene>
<evidence type="ECO:0000256" key="2">
    <source>
        <dbReference type="ARBA" id="ARBA00022741"/>
    </source>
</evidence>
<dbReference type="Proteomes" id="UP000434223">
    <property type="component" value="Unassembled WGS sequence"/>
</dbReference>
<evidence type="ECO:0000256" key="1">
    <source>
        <dbReference type="ARBA" id="ARBA00022722"/>
    </source>
</evidence>
<keyword evidence="2" id="KW-0547">Nucleotide-binding</keyword>
<keyword evidence="5 12" id="KW-0347">Helicase</keyword>
<evidence type="ECO:0000313" key="12">
    <source>
        <dbReference type="EMBL" id="MUB63476.1"/>
    </source>
</evidence>
<organism evidence="12 13">
    <name type="scientific">Hungatella hathewayi</name>
    <dbReference type="NCBI Taxonomy" id="154046"/>
    <lineage>
        <taxon>Bacteria</taxon>
        <taxon>Bacillati</taxon>
        <taxon>Bacillota</taxon>
        <taxon>Clostridia</taxon>
        <taxon>Lachnospirales</taxon>
        <taxon>Lachnospiraceae</taxon>
        <taxon>Hungatella</taxon>
    </lineage>
</organism>
<keyword evidence="1" id="KW-0540">Nuclease</keyword>
<dbReference type="GO" id="GO:0004386">
    <property type="term" value="F:helicase activity"/>
    <property type="evidence" value="ECO:0007669"/>
    <property type="project" value="UniProtKB-KW"/>
</dbReference>
<dbReference type="PANTHER" id="PTHR30591">
    <property type="entry name" value="RECBCD ENZYME SUBUNIT RECC"/>
    <property type="match status" value="1"/>
</dbReference>
<dbReference type="InterPro" id="IPR038726">
    <property type="entry name" value="PDDEXK_AddAB-type"/>
</dbReference>
<dbReference type="RefSeq" id="WP_055651252.1">
    <property type="nucleotide sequence ID" value="NZ_CZAZ01000023.1"/>
</dbReference>
<keyword evidence="4" id="KW-0378">Hydrolase</keyword>
<evidence type="ECO:0000259" key="11">
    <source>
        <dbReference type="Pfam" id="PF21445"/>
    </source>
</evidence>
<dbReference type="SUPFAM" id="SSF52540">
    <property type="entry name" value="P-loop containing nucleoside triphosphate hydrolases"/>
    <property type="match status" value="1"/>
</dbReference>
<dbReference type="Pfam" id="PF21445">
    <property type="entry name" value="ADDB_N"/>
    <property type="match status" value="1"/>
</dbReference>
<dbReference type="GO" id="GO:0005524">
    <property type="term" value="F:ATP binding"/>
    <property type="evidence" value="ECO:0007669"/>
    <property type="project" value="UniProtKB-KW"/>
</dbReference>
<proteinExistence type="predicted"/>
<sequence length="1165" mass="133048">MSIQLLLGGSGSGKTHRLYTDLIKDSMENPDTKYFAIVPEQFTMQTQKEIVTLHPNHGVMNIDIVSFQRLAYRVFEELAIVNPDVLDDMGKSMILRKVTGGKQKELPLYQSHLNQNGFIGQLKSMLSELYQYGITPDMLEAKIPETTSPMLRQKLEDISVIYKAFQEYIRDRYITTEEILDVLCRHLPESKLIRDSVITLDGYTGFTPVQYRLLDLFLRYSRRVVVTVTVDPAVPERGKRGVQDLFYMSCEMIDKLNALAHQNHVKREPDIVLDEHPAVRYRRGAKRRAEQEARVERKAQAGQETLTVSPASSALDFLEQNLYRYSGREYSGKAEEIRLVQAVNPAEEISCVVREIGKMLREGYRYRDMAVITGDIGSFAGELIHQFDASEIPYFLDDKKSILKNPMVELVRAALETIQKDFSYETMFRYLRTGLVVKPEDERKLDRLENYVIAMGIRGHKRWNTPWEGWYRGGRDLNLEELNQLREEIMAPLTAFIEAFREEDRTVRTMSEAVVRLLEALSVEEKMLARESAFQEQGEFGLSKEYGQVYGLVVDLMDRLARLLGEEKVSRREYAEILDAGFSEIKVGLIPAAVDRIVVGDITRTRLDHIKILFFIGVNDGIVPQKKENSSLFTDKEREFLGSHHIELAPTVRVESFRQRFYLYLALTKPEERLYLSYSAMDASGKSLRPSILLGELKKLFPQLTAVAASDEAAGIPFSIREARGRLTRGLRNYGISREDSEFLELFRHFMMNEEQRESVEKLVDAAFYAYEERGIGKMAAKALYGTVLGGSVTRLEQYASCAYAHFLNYGLELAERQQYELAAMDIGNLFHDSIDLCFKRMKEQGGDWKTIGEEERKALVHGVVTEVTEEYGNTILKSSARNAWLARKVEKITDRTIWALAEQLKKGDFTPVGFEVSFSAADNLKAMKIRLSEAEALHLKGRIDRMDLCEDEEHIYVKIIDYKSGGTSFDLTALYYGLQLQLVVYMDAALEMEERRNPDKTVIPAGIFYYNINDPVIEREGDMSPEAIDRRILKELRMNGLVNSELEVISHLDHEIETESDVIPVAMKNGLIQEAKSSVAGGKRFSALKRYVNEKLKTEGREILDGVVAVNPYKQGNKTACDYCPYHAVCGFDLKTSGFGFRKFKPLKSEEIWPVIEGEQQDGN</sequence>
<dbReference type="InterPro" id="IPR011604">
    <property type="entry name" value="PDDEXK-like_dom_sf"/>
</dbReference>
<evidence type="ECO:0000256" key="7">
    <source>
        <dbReference type="ARBA" id="ARBA00022840"/>
    </source>
</evidence>
<evidence type="ECO:0000256" key="8">
    <source>
        <dbReference type="ARBA" id="ARBA00023125"/>
    </source>
</evidence>
<dbReference type="GO" id="GO:0006281">
    <property type="term" value="P:DNA repair"/>
    <property type="evidence" value="ECO:0007669"/>
    <property type="project" value="UniProtKB-KW"/>
</dbReference>
<keyword evidence="6" id="KW-0269">Exonuclease</keyword>